<dbReference type="InterPro" id="IPR009711">
    <property type="entry name" value="UPF0473"/>
</dbReference>
<evidence type="ECO:0000313" key="3">
    <source>
        <dbReference type="EMBL" id="RGD82187.1"/>
    </source>
</evidence>
<dbReference type="PANTHER" id="PTHR40066:SF1">
    <property type="entry name" value="UPF0473 PROTEIN CBO2561_CLC_2432"/>
    <property type="match status" value="1"/>
</dbReference>
<dbReference type="Proteomes" id="UP000261032">
    <property type="component" value="Unassembled WGS sequence"/>
</dbReference>
<name>A0A3E3EAM8_9FIRM</name>
<sequence length="115" mass="13245">MEANKIQVIDDQGNEKEFEVLFTFNNEELGKQYVLYYDTTVEEPSVFASIYDDAGQLFPIETPEEWEMVEEVFQSFMAESEEGHECCGNHGNGCCHDNDEEHECCGNHRDCNCDN</sequence>
<comment type="similarity">
    <text evidence="1 2">Belongs to the UPF0473 family.</text>
</comment>
<proteinExistence type="inferred from homology"/>
<protein>
    <recommendedName>
        <fullName evidence="2">UPF0473 protein DXB93_13705</fullName>
    </recommendedName>
</protein>
<dbReference type="PANTHER" id="PTHR40066">
    <property type="entry name" value="UPF0473 PROTEIN CBO2561/CLC_2432"/>
    <property type="match status" value="1"/>
</dbReference>
<dbReference type="HAMAP" id="MF_01448">
    <property type="entry name" value="UPF0473"/>
    <property type="match status" value="1"/>
</dbReference>
<gene>
    <name evidence="3" type="ORF">DXB93_13705</name>
</gene>
<evidence type="ECO:0000256" key="1">
    <source>
        <dbReference type="ARBA" id="ARBA00008439"/>
    </source>
</evidence>
<reference evidence="3 4" key="1">
    <citation type="submission" date="2018-08" db="EMBL/GenBank/DDBJ databases">
        <title>A genome reference for cultivated species of the human gut microbiota.</title>
        <authorList>
            <person name="Zou Y."/>
            <person name="Xue W."/>
            <person name="Luo G."/>
        </authorList>
    </citation>
    <scope>NUCLEOTIDE SEQUENCE [LARGE SCALE GENOMIC DNA]</scope>
    <source>
        <strain evidence="3 4">OM06-4</strain>
    </source>
</reference>
<dbReference type="EMBL" id="QUSL01000025">
    <property type="protein sequence ID" value="RGD82187.1"/>
    <property type="molecule type" value="Genomic_DNA"/>
</dbReference>
<dbReference type="Pfam" id="PF06949">
    <property type="entry name" value="DUF1292"/>
    <property type="match status" value="1"/>
</dbReference>
<comment type="caution">
    <text evidence="3">The sequence shown here is derived from an EMBL/GenBank/DDBJ whole genome shotgun (WGS) entry which is preliminary data.</text>
</comment>
<accession>A0A3E3EAM8</accession>
<evidence type="ECO:0000313" key="4">
    <source>
        <dbReference type="Proteomes" id="UP000261032"/>
    </source>
</evidence>
<evidence type="ECO:0000256" key="2">
    <source>
        <dbReference type="HAMAP-Rule" id="MF_01448"/>
    </source>
</evidence>
<dbReference type="RefSeq" id="WP_117582087.1">
    <property type="nucleotide sequence ID" value="NZ_QUSL01000025.1"/>
</dbReference>
<dbReference type="AlphaFoldDB" id="A0A3E3EAM8"/>
<organism evidence="3 4">
    <name type="scientific">Thomasclavelia ramosa</name>
    <dbReference type="NCBI Taxonomy" id="1547"/>
    <lineage>
        <taxon>Bacteria</taxon>
        <taxon>Bacillati</taxon>
        <taxon>Bacillota</taxon>
        <taxon>Erysipelotrichia</taxon>
        <taxon>Erysipelotrichales</taxon>
        <taxon>Coprobacillaceae</taxon>
        <taxon>Thomasclavelia</taxon>
    </lineage>
</organism>